<organism evidence="1 2">
    <name type="scientific">Sphingomonas psychrolutea</name>
    <dbReference type="NCBI Taxonomy" id="1259676"/>
    <lineage>
        <taxon>Bacteria</taxon>
        <taxon>Pseudomonadati</taxon>
        <taxon>Pseudomonadota</taxon>
        <taxon>Alphaproteobacteria</taxon>
        <taxon>Sphingomonadales</taxon>
        <taxon>Sphingomonadaceae</taxon>
        <taxon>Sphingomonas</taxon>
    </lineage>
</organism>
<protein>
    <submittedName>
        <fullName evidence="1">Uncharacterized protein</fullName>
    </submittedName>
</protein>
<evidence type="ECO:0000313" key="1">
    <source>
        <dbReference type="EMBL" id="GGA37837.1"/>
    </source>
</evidence>
<dbReference type="EMBL" id="BMDW01000002">
    <property type="protein sequence ID" value="GGA37837.1"/>
    <property type="molecule type" value="Genomic_DNA"/>
</dbReference>
<dbReference type="RefSeq" id="WP_188445280.1">
    <property type="nucleotide sequence ID" value="NZ_BMDW01000002.1"/>
</dbReference>
<name>A0ABQ1G6V4_9SPHN</name>
<keyword evidence="2" id="KW-1185">Reference proteome</keyword>
<gene>
    <name evidence="1" type="ORF">GCM10011395_05210</name>
</gene>
<proteinExistence type="predicted"/>
<evidence type="ECO:0000313" key="2">
    <source>
        <dbReference type="Proteomes" id="UP000618591"/>
    </source>
</evidence>
<reference evidence="2" key="1">
    <citation type="journal article" date="2019" name="Int. J. Syst. Evol. Microbiol.">
        <title>The Global Catalogue of Microorganisms (GCM) 10K type strain sequencing project: providing services to taxonomists for standard genome sequencing and annotation.</title>
        <authorList>
            <consortium name="The Broad Institute Genomics Platform"/>
            <consortium name="The Broad Institute Genome Sequencing Center for Infectious Disease"/>
            <person name="Wu L."/>
            <person name="Ma J."/>
        </authorList>
    </citation>
    <scope>NUCLEOTIDE SEQUENCE [LARGE SCALE GENOMIC DNA]</scope>
    <source>
        <strain evidence="2">CGMCC 1.10106</strain>
    </source>
</reference>
<sequence>MGGPIGATSGSFILMGAALVLSGRVDDKTVRVAIAPGTWTSAIDPALSDWIKARHGSSDLKIHLRAETFHAQVAAVEAQPSESAQIRLGQDVLGENPIEIDFAHHALQPLSASEATHFERRSNPITLRREPDGSLSVALAAASGAPVRAMLDLSRATGVAMPGLAAGSPVTVGGVAFANVDLSDGPKPIVGLYAFRHVRVIFDLGHDRIWVHR</sequence>
<comment type="caution">
    <text evidence="1">The sequence shown here is derived from an EMBL/GenBank/DDBJ whole genome shotgun (WGS) entry which is preliminary data.</text>
</comment>
<dbReference type="Proteomes" id="UP000618591">
    <property type="component" value="Unassembled WGS sequence"/>
</dbReference>
<accession>A0ABQ1G6V4</accession>